<dbReference type="PANTHER" id="PTHR18968:SF166">
    <property type="entry name" value="2-HYDROXYACYL-COA LYASE 2"/>
    <property type="match status" value="1"/>
</dbReference>
<comment type="similarity">
    <text evidence="2">Belongs to the TPP enzyme family.</text>
</comment>
<dbReference type="GO" id="GO:0009097">
    <property type="term" value="P:isoleucine biosynthetic process"/>
    <property type="evidence" value="ECO:0007669"/>
    <property type="project" value="TreeGrafter"/>
</dbReference>
<dbReference type="PANTHER" id="PTHR18968">
    <property type="entry name" value="THIAMINE PYROPHOSPHATE ENZYMES"/>
    <property type="match status" value="1"/>
</dbReference>
<gene>
    <name evidence="4" type="ORF">S03H2_46864</name>
</gene>
<dbReference type="GO" id="GO:0050660">
    <property type="term" value="F:flavin adenine dinucleotide binding"/>
    <property type="evidence" value="ECO:0007669"/>
    <property type="project" value="TreeGrafter"/>
</dbReference>
<dbReference type="Gene3D" id="3.40.50.970">
    <property type="match status" value="1"/>
</dbReference>
<evidence type="ECO:0000256" key="1">
    <source>
        <dbReference type="ARBA" id="ARBA00001964"/>
    </source>
</evidence>
<dbReference type="CDD" id="cd07035">
    <property type="entry name" value="TPP_PYR_POX_like"/>
    <property type="match status" value="1"/>
</dbReference>
<dbReference type="GO" id="GO:0003984">
    <property type="term" value="F:acetolactate synthase activity"/>
    <property type="evidence" value="ECO:0007669"/>
    <property type="project" value="TreeGrafter"/>
</dbReference>
<dbReference type="SUPFAM" id="SSF52518">
    <property type="entry name" value="Thiamin diphosphate-binding fold (THDP-binding)"/>
    <property type="match status" value="1"/>
</dbReference>
<evidence type="ECO:0000256" key="2">
    <source>
        <dbReference type="ARBA" id="ARBA00007812"/>
    </source>
</evidence>
<comment type="caution">
    <text evidence="4">The sequence shown here is derived from an EMBL/GenBank/DDBJ whole genome shotgun (WGS) entry which is preliminary data.</text>
</comment>
<dbReference type="GO" id="GO:0009099">
    <property type="term" value="P:L-valine biosynthetic process"/>
    <property type="evidence" value="ECO:0007669"/>
    <property type="project" value="TreeGrafter"/>
</dbReference>
<dbReference type="GO" id="GO:0030976">
    <property type="term" value="F:thiamine pyrophosphate binding"/>
    <property type="evidence" value="ECO:0007669"/>
    <property type="project" value="InterPro"/>
</dbReference>
<feature type="non-terminal residue" evidence="4">
    <location>
        <position position="169"/>
    </location>
</feature>
<dbReference type="InterPro" id="IPR029061">
    <property type="entry name" value="THDP-binding"/>
</dbReference>
<evidence type="ECO:0000259" key="3">
    <source>
        <dbReference type="Pfam" id="PF02776"/>
    </source>
</evidence>
<dbReference type="Pfam" id="PF02776">
    <property type="entry name" value="TPP_enzyme_N"/>
    <property type="match status" value="1"/>
</dbReference>
<feature type="domain" description="Thiamine pyrophosphate enzyme N-terminal TPP-binding" evidence="3">
    <location>
        <begin position="2"/>
        <end position="115"/>
    </location>
</feature>
<accession>X1IM26</accession>
<organism evidence="4">
    <name type="scientific">marine sediment metagenome</name>
    <dbReference type="NCBI Taxonomy" id="412755"/>
    <lineage>
        <taxon>unclassified sequences</taxon>
        <taxon>metagenomes</taxon>
        <taxon>ecological metagenomes</taxon>
    </lineage>
</organism>
<dbReference type="GO" id="GO:0005948">
    <property type="term" value="C:acetolactate synthase complex"/>
    <property type="evidence" value="ECO:0007669"/>
    <property type="project" value="TreeGrafter"/>
</dbReference>
<reference evidence="4" key="1">
    <citation type="journal article" date="2014" name="Front. Microbiol.">
        <title>High frequency of phylogenetically diverse reductive dehalogenase-homologous genes in deep subseafloor sedimentary metagenomes.</title>
        <authorList>
            <person name="Kawai M."/>
            <person name="Futagami T."/>
            <person name="Toyoda A."/>
            <person name="Takaki Y."/>
            <person name="Nishi S."/>
            <person name="Hori S."/>
            <person name="Arai W."/>
            <person name="Tsubouchi T."/>
            <person name="Morono Y."/>
            <person name="Uchiyama I."/>
            <person name="Ito T."/>
            <person name="Fujiyama A."/>
            <person name="Inagaki F."/>
            <person name="Takami H."/>
        </authorList>
    </citation>
    <scope>NUCLEOTIDE SEQUENCE</scope>
    <source>
        <strain evidence="4">Expedition CK06-06</strain>
    </source>
</reference>
<evidence type="ECO:0000313" key="4">
    <source>
        <dbReference type="EMBL" id="GAH67169.1"/>
    </source>
</evidence>
<dbReference type="InterPro" id="IPR012001">
    <property type="entry name" value="Thiamin_PyroP_enz_TPP-bd_dom"/>
</dbReference>
<dbReference type="AlphaFoldDB" id="X1IM26"/>
<dbReference type="EMBL" id="BARU01029459">
    <property type="protein sequence ID" value="GAH67169.1"/>
    <property type="molecule type" value="Genomic_DNA"/>
</dbReference>
<proteinExistence type="inferred from homology"/>
<name>X1IM26_9ZZZZ</name>
<sequence>MNSWEAIINMIKAEGIDYIFGIGDSGLQLYAEKIDGIRNVNLRYEGSAPFMAMAYARLSGKPSVCTASVGPGMANLLPGILEAYSGCAPLVIICAAGSQKQYGMGDFQETDQVSMMKPVTKWSARIPYTERIPWFMRRAFSIAVNGQPGPVFLEMPYDVSGKSRWELDD</sequence>
<comment type="cofactor">
    <cofactor evidence="1">
        <name>thiamine diphosphate</name>
        <dbReference type="ChEBI" id="CHEBI:58937"/>
    </cofactor>
</comment>
<dbReference type="InterPro" id="IPR045229">
    <property type="entry name" value="TPP_enz"/>
</dbReference>
<protein>
    <recommendedName>
        <fullName evidence="3">Thiamine pyrophosphate enzyme N-terminal TPP-binding domain-containing protein</fullName>
    </recommendedName>
</protein>